<dbReference type="PROSITE" id="PS50862">
    <property type="entry name" value="AA_TRNA_LIGASE_II"/>
    <property type="match status" value="1"/>
</dbReference>
<feature type="binding site" evidence="7">
    <location>
        <position position="524"/>
    </location>
    <ligand>
        <name>ATP</name>
        <dbReference type="ChEBI" id="CHEBI:30616"/>
    </ligand>
</feature>
<accession>A0ABW3ZHI1</accession>
<name>A0ABW3ZHI1_9RHOB</name>
<feature type="binding site" evidence="7">
    <location>
        <begin position="221"/>
        <end position="223"/>
    </location>
    <ligand>
        <name>ATP</name>
        <dbReference type="ChEBI" id="CHEBI:30616"/>
    </ligand>
</feature>
<evidence type="ECO:0000259" key="8">
    <source>
        <dbReference type="PROSITE" id="PS50862"/>
    </source>
</evidence>
<dbReference type="SUPFAM" id="SSF55681">
    <property type="entry name" value="Class II aaRS and biotin synthetases"/>
    <property type="match status" value="1"/>
</dbReference>
<dbReference type="InterPro" id="IPR047089">
    <property type="entry name" value="Asp-tRNA-ligase_1_N"/>
</dbReference>
<evidence type="ECO:0000313" key="10">
    <source>
        <dbReference type="Proteomes" id="UP001597135"/>
    </source>
</evidence>
<evidence type="ECO:0000256" key="7">
    <source>
        <dbReference type="HAMAP-Rule" id="MF_00044"/>
    </source>
</evidence>
<keyword evidence="2 7" id="KW-0436">Ligase</keyword>
<dbReference type="Pfam" id="PF00152">
    <property type="entry name" value="tRNA-synt_2"/>
    <property type="match status" value="1"/>
</dbReference>
<keyword evidence="6 7" id="KW-0030">Aminoacyl-tRNA synthetase</keyword>
<feature type="binding site" evidence="7">
    <location>
        <position position="221"/>
    </location>
    <ligand>
        <name>L-aspartate</name>
        <dbReference type="ChEBI" id="CHEBI:29991"/>
    </ligand>
</feature>
<dbReference type="CDD" id="cd04317">
    <property type="entry name" value="EcAspRS_like_N"/>
    <property type="match status" value="1"/>
</dbReference>
<dbReference type="EMBL" id="JBHTMU010000008">
    <property type="protein sequence ID" value="MFD1342138.1"/>
    <property type="molecule type" value="Genomic_DNA"/>
</dbReference>
<comment type="caution">
    <text evidence="7">Lacks conserved residue(s) required for the propagation of feature annotation.</text>
</comment>
<dbReference type="InterPro" id="IPR004364">
    <property type="entry name" value="Aa-tRNA-synt_II"/>
</dbReference>
<keyword evidence="10" id="KW-1185">Reference proteome</keyword>
<gene>
    <name evidence="7 9" type="primary">aspS</name>
    <name evidence="9" type="ORF">ACFQ4E_06890</name>
</gene>
<dbReference type="Proteomes" id="UP001597135">
    <property type="component" value="Unassembled WGS sequence"/>
</dbReference>
<feature type="site" description="Important for tRNA non-discrimination" evidence="7">
    <location>
        <position position="33"/>
    </location>
</feature>
<dbReference type="EC" id="6.1.1.23" evidence="7"/>
<evidence type="ECO:0000256" key="3">
    <source>
        <dbReference type="ARBA" id="ARBA00022741"/>
    </source>
</evidence>
<feature type="region of interest" description="Aspartate" evidence="7">
    <location>
        <begin position="199"/>
        <end position="202"/>
    </location>
</feature>
<dbReference type="Gene3D" id="3.30.930.10">
    <property type="entry name" value="Bira Bifunctional Protein, Domain 2"/>
    <property type="match status" value="1"/>
</dbReference>
<dbReference type="SUPFAM" id="SSF55261">
    <property type="entry name" value="GAD domain-like"/>
    <property type="match status" value="1"/>
</dbReference>
<dbReference type="Gene3D" id="2.40.50.140">
    <property type="entry name" value="Nucleic acid-binding proteins"/>
    <property type="match status" value="1"/>
</dbReference>
<evidence type="ECO:0000256" key="4">
    <source>
        <dbReference type="ARBA" id="ARBA00022840"/>
    </source>
</evidence>
<evidence type="ECO:0000313" key="9">
    <source>
        <dbReference type="EMBL" id="MFD1342138.1"/>
    </source>
</evidence>
<feature type="binding site" evidence="7">
    <location>
        <position position="175"/>
    </location>
    <ligand>
        <name>L-aspartate</name>
        <dbReference type="ChEBI" id="CHEBI:29991"/>
    </ligand>
</feature>
<organism evidence="9 10">
    <name type="scientific">Litorisediminicola beolgyonensis</name>
    <dbReference type="NCBI Taxonomy" id="1173614"/>
    <lineage>
        <taxon>Bacteria</taxon>
        <taxon>Pseudomonadati</taxon>
        <taxon>Pseudomonadota</taxon>
        <taxon>Alphaproteobacteria</taxon>
        <taxon>Rhodobacterales</taxon>
        <taxon>Paracoccaceae</taxon>
        <taxon>Litorisediminicola</taxon>
    </lineage>
</organism>
<dbReference type="PANTHER" id="PTHR22594">
    <property type="entry name" value="ASPARTYL/LYSYL-TRNA SYNTHETASE"/>
    <property type="match status" value="1"/>
</dbReference>
<dbReference type="InterPro" id="IPR045864">
    <property type="entry name" value="aa-tRNA-synth_II/BPL/LPL"/>
</dbReference>
<dbReference type="InterPro" id="IPR006195">
    <property type="entry name" value="aa-tRNA-synth_II"/>
</dbReference>
<dbReference type="InterPro" id="IPR002312">
    <property type="entry name" value="Asp/Asn-tRNA-synth_IIb"/>
</dbReference>
<comment type="function">
    <text evidence="7">Aspartyl-tRNA synthetase with relaxed tRNA specificity since it is able to aspartylate not only its cognate tRNA(Asp) but also tRNA(Asn). Reaction proceeds in two steps: L-aspartate is first activated by ATP to form Asp-AMP and then transferred to the acceptor end of tRNA(Asp/Asn).</text>
</comment>
<dbReference type="InterPro" id="IPR004365">
    <property type="entry name" value="NA-bd_OB_tRNA"/>
</dbReference>
<dbReference type="InterPro" id="IPR004524">
    <property type="entry name" value="Asp-tRNA-ligase_1"/>
</dbReference>
<evidence type="ECO:0000256" key="2">
    <source>
        <dbReference type="ARBA" id="ARBA00022598"/>
    </source>
</evidence>
<keyword evidence="7" id="KW-0963">Cytoplasm</keyword>
<evidence type="ECO:0000256" key="5">
    <source>
        <dbReference type="ARBA" id="ARBA00022917"/>
    </source>
</evidence>
<dbReference type="NCBIfam" id="NF001750">
    <property type="entry name" value="PRK00476.1"/>
    <property type="match status" value="1"/>
</dbReference>
<sequence>MHAYRSHTCADLRKEHVGETVRLAGWVHRIRDHGGVLFIDLRDHYGVTQVLCDPDSPVFAQVEKLRSEWCVRIDGVVKARDESLVNAKLPTGEIEVYIRDMDVLGAAEELPLIVFGDQEYPEETRLRYRYLDLRRAEMQKNMTLRSDVVASIRKRMWAQDFREYQTPIITASSPEGARDFLVPSRLHPGKFYALPQAPQQFKQLIMVSGFDKYFQIAPCFRDEDPRADRSPTDFYQLDLEMSFVEQQDVFDTVAPVIAGVFEEFGGGRRVDAPGDWPQISYADSALWYGTDKPDLRNPIKMQDVSEHFRGSGFAIFAKLLEHEGNEIRAIPAPKGGSRKFCDRMNAFAQKEGLPGMGYIFWRLADLPPEAMENMDHPLRKIQREQSFAGESVFERGEIPANKYWEAAGPLAKNIGPERTEAIRQQLDLGVGDAAFFLGGKPASFERVAGKARDVIGAELELTDTDRFAFAWIVDFPMYEADEETGDIDFSHNPFSMPQGGMDALSGDPLKVLGYQYDLACNGYELVSGAIRNHRPEIMFKAFELAGYGEDEVRKRFGGMVNAFRFGAPPHGGCAAGIDRIVMLLADEQNIREVIMFPMNQRAEDLMMGAPSEPASDQLMELRLRVIPPEN</sequence>
<reference evidence="10" key="1">
    <citation type="journal article" date="2019" name="Int. J. Syst. Evol. Microbiol.">
        <title>The Global Catalogue of Microorganisms (GCM) 10K type strain sequencing project: providing services to taxonomists for standard genome sequencing and annotation.</title>
        <authorList>
            <consortium name="The Broad Institute Genomics Platform"/>
            <consortium name="The Broad Institute Genome Sequencing Center for Infectious Disease"/>
            <person name="Wu L."/>
            <person name="Ma J."/>
        </authorList>
    </citation>
    <scope>NUCLEOTIDE SEQUENCE [LARGE SCALE GENOMIC DNA]</scope>
    <source>
        <strain evidence="10">CCUG 62953</strain>
    </source>
</reference>
<dbReference type="RefSeq" id="WP_386802197.1">
    <property type="nucleotide sequence ID" value="NZ_JBHTMU010000008.1"/>
</dbReference>
<comment type="subunit">
    <text evidence="7">Homodimer.</text>
</comment>
<dbReference type="HAMAP" id="MF_00044">
    <property type="entry name" value="Asp_tRNA_synth_type1"/>
    <property type="match status" value="1"/>
</dbReference>
<feature type="binding site" evidence="7">
    <location>
        <begin position="576"/>
        <end position="579"/>
    </location>
    <ligand>
        <name>ATP</name>
        <dbReference type="ChEBI" id="CHEBI:30616"/>
    </ligand>
</feature>
<feature type="binding site" evidence="7">
    <location>
        <position position="491"/>
    </location>
    <ligand>
        <name>L-aspartate</name>
        <dbReference type="ChEBI" id="CHEBI:29991"/>
    </ligand>
</feature>
<dbReference type="Gene3D" id="3.30.1360.30">
    <property type="entry name" value="GAD-like domain"/>
    <property type="match status" value="1"/>
</dbReference>
<evidence type="ECO:0000256" key="6">
    <source>
        <dbReference type="ARBA" id="ARBA00023146"/>
    </source>
</evidence>
<protein>
    <recommendedName>
        <fullName evidence="7">Aspartate--tRNA(Asp/Asn) ligase</fullName>
        <ecNumber evidence="7">6.1.1.23</ecNumber>
    </recommendedName>
    <alternativeName>
        <fullName evidence="7">Aspartyl-tRNA synthetase</fullName>
        <shortName evidence="7">AspRS</shortName>
    </alternativeName>
    <alternativeName>
        <fullName evidence="7">Non-discriminating aspartyl-tRNA synthetase</fullName>
        <shortName evidence="7">ND-AspRS</shortName>
    </alternativeName>
</protein>
<comment type="subcellular location">
    <subcellularLocation>
        <location evidence="7">Cytoplasm</location>
    </subcellularLocation>
</comment>
<comment type="catalytic activity">
    <reaction evidence="7">
        <text>tRNA(Asx) + L-aspartate + ATP = L-aspartyl-tRNA(Asx) + AMP + diphosphate</text>
        <dbReference type="Rhea" id="RHEA:18349"/>
        <dbReference type="Rhea" id="RHEA-COMP:9710"/>
        <dbReference type="Rhea" id="RHEA-COMP:9711"/>
        <dbReference type="ChEBI" id="CHEBI:29991"/>
        <dbReference type="ChEBI" id="CHEBI:30616"/>
        <dbReference type="ChEBI" id="CHEBI:33019"/>
        <dbReference type="ChEBI" id="CHEBI:78442"/>
        <dbReference type="ChEBI" id="CHEBI:78516"/>
        <dbReference type="ChEBI" id="CHEBI:456215"/>
        <dbReference type="EC" id="6.1.1.23"/>
    </reaction>
</comment>
<feature type="domain" description="Aminoacyl-transfer RNA synthetases class-II family profile" evidence="8">
    <location>
        <begin position="144"/>
        <end position="597"/>
    </location>
</feature>
<proteinExistence type="inferred from homology"/>
<keyword evidence="3 7" id="KW-0547">Nucleotide-binding</keyword>
<evidence type="ECO:0000256" key="1">
    <source>
        <dbReference type="ARBA" id="ARBA00006303"/>
    </source>
</evidence>
<dbReference type="PANTHER" id="PTHR22594:SF5">
    <property type="entry name" value="ASPARTATE--TRNA LIGASE, MITOCHONDRIAL"/>
    <property type="match status" value="1"/>
</dbReference>
<keyword evidence="5 7" id="KW-0648">Protein biosynthesis</keyword>
<comment type="caution">
    <text evidence="9">The sequence shown here is derived from an EMBL/GenBank/DDBJ whole genome shotgun (WGS) entry which is preliminary data.</text>
</comment>
<dbReference type="InterPro" id="IPR004115">
    <property type="entry name" value="GAD-like_sf"/>
</dbReference>
<dbReference type="PRINTS" id="PR01042">
    <property type="entry name" value="TRNASYNTHASP"/>
</dbReference>
<dbReference type="GO" id="GO:0004815">
    <property type="term" value="F:aspartate-tRNA ligase activity"/>
    <property type="evidence" value="ECO:0007669"/>
    <property type="project" value="UniProtKB-EC"/>
</dbReference>
<feature type="binding site" evidence="7">
    <location>
        <position position="531"/>
    </location>
    <ligand>
        <name>L-aspartate</name>
        <dbReference type="ChEBI" id="CHEBI:29991"/>
    </ligand>
</feature>
<keyword evidence="4 7" id="KW-0067">ATP-binding</keyword>
<dbReference type="SUPFAM" id="SSF50249">
    <property type="entry name" value="Nucleic acid-binding proteins"/>
    <property type="match status" value="1"/>
</dbReference>
<dbReference type="InterPro" id="IPR012340">
    <property type="entry name" value="NA-bd_OB-fold"/>
</dbReference>
<dbReference type="NCBIfam" id="TIGR00459">
    <property type="entry name" value="aspS_bact"/>
    <property type="match status" value="1"/>
</dbReference>
<dbReference type="Pfam" id="PF01336">
    <property type="entry name" value="tRNA_anti-codon"/>
    <property type="match status" value="1"/>
</dbReference>
<comment type="similarity">
    <text evidence="1 7">Belongs to the class-II aminoacyl-tRNA synthetase family. Type 1 subfamily.</text>
</comment>